<keyword evidence="6" id="KW-0521">NADP</keyword>
<dbReference type="GO" id="GO:0052856">
    <property type="term" value="F:NAD(P)HX epimerase activity"/>
    <property type="evidence" value="ECO:0007669"/>
    <property type="project" value="UniProtKB-UniRule"/>
</dbReference>
<evidence type="ECO:0000313" key="12">
    <source>
        <dbReference type="EMBL" id="KAK5699731.1"/>
    </source>
</evidence>
<comment type="function">
    <text evidence="10">Catalyzes the epimerization of the S- and R-forms of NAD(P)HX, a damaged form of NAD(P)H that is a result of enzymatic or heat-dependent hydration. This is a prerequisite for the S-specific NAD(P)H-hydrate dehydratase to allow the repair of both epimers of NAD(P)HX.</text>
</comment>
<dbReference type="GO" id="GO:0046872">
    <property type="term" value="F:metal ion binding"/>
    <property type="evidence" value="ECO:0007669"/>
    <property type="project" value="UniProtKB-KW"/>
</dbReference>
<dbReference type="InterPro" id="IPR004443">
    <property type="entry name" value="YjeF_N_dom"/>
</dbReference>
<keyword evidence="8 10" id="KW-0520">NAD</keyword>
<proteinExistence type="inferred from homology"/>
<dbReference type="GO" id="GO:0000166">
    <property type="term" value="F:nucleotide binding"/>
    <property type="evidence" value="ECO:0007669"/>
    <property type="project" value="UniProtKB-KW"/>
</dbReference>
<comment type="subcellular location">
    <subcellularLocation>
        <location evidence="10">Cytoplasm</location>
    </subcellularLocation>
    <subcellularLocation>
        <location evidence="10">Mitochondrion</location>
    </subcellularLocation>
</comment>
<dbReference type="GO" id="GO:0005739">
    <property type="term" value="C:mitochondrion"/>
    <property type="evidence" value="ECO:0007669"/>
    <property type="project" value="UniProtKB-SubCell"/>
</dbReference>
<feature type="binding site" evidence="10">
    <location>
        <begin position="128"/>
        <end position="134"/>
    </location>
    <ligand>
        <name>(6S)-NADPHX</name>
        <dbReference type="ChEBI" id="CHEBI:64076"/>
    </ligand>
</feature>
<organism evidence="12 13">
    <name type="scientific">Elasticomyces elasticus</name>
    <dbReference type="NCBI Taxonomy" id="574655"/>
    <lineage>
        <taxon>Eukaryota</taxon>
        <taxon>Fungi</taxon>
        <taxon>Dikarya</taxon>
        <taxon>Ascomycota</taxon>
        <taxon>Pezizomycotina</taxon>
        <taxon>Dothideomycetes</taxon>
        <taxon>Dothideomycetidae</taxon>
        <taxon>Mycosphaerellales</taxon>
        <taxon>Teratosphaeriaceae</taxon>
        <taxon>Elasticomyces</taxon>
    </lineage>
</organism>
<comment type="catalytic activity">
    <reaction evidence="2 10">
        <text>(6R)-NADPHX = (6S)-NADPHX</text>
        <dbReference type="Rhea" id="RHEA:32227"/>
        <dbReference type="ChEBI" id="CHEBI:64076"/>
        <dbReference type="ChEBI" id="CHEBI:64077"/>
        <dbReference type="EC" id="5.1.99.6"/>
    </reaction>
</comment>
<protein>
    <recommendedName>
        <fullName evidence="3 10">NAD(P)H-hydrate epimerase</fullName>
        <ecNumber evidence="3 10">5.1.99.6</ecNumber>
    </recommendedName>
    <alternativeName>
        <fullName evidence="10">NAD(P)HX epimerase</fullName>
    </alternativeName>
</protein>
<keyword evidence="9 10" id="KW-0413">Isomerase</keyword>
<dbReference type="PANTHER" id="PTHR13232">
    <property type="entry name" value="NAD(P)H-HYDRATE EPIMERASE"/>
    <property type="match status" value="1"/>
</dbReference>
<feature type="binding site" evidence="10">
    <location>
        <begin position="62"/>
        <end position="66"/>
    </location>
    <ligand>
        <name>(6S)-NADPHX</name>
        <dbReference type="ChEBI" id="CHEBI:64076"/>
    </ligand>
</feature>
<dbReference type="EMBL" id="JAVRQU010000008">
    <property type="protein sequence ID" value="KAK5699731.1"/>
    <property type="molecule type" value="Genomic_DNA"/>
</dbReference>
<dbReference type="AlphaFoldDB" id="A0AAN7W5Q8"/>
<keyword evidence="4 10" id="KW-0479">Metal-binding</keyword>
<dbReference type="PANTHER" id="PTHR13232:SF10">
    <property type="entry name" value="NAD(P)H-HYDRATE EPIMERASE"/>
    <property type="match status" value="1"/>
</dbReference>
<comment type="catalytic activity">
    <reaction evidence="1 10">
        <text>(6R)-NADHX = (6S)-NADHX</text>
        <dbReference type="Rhea" id="RHEA:32215"/>
        <dbReference type="ChEBI" id="CHEBI:64074"/>
        <dbReference type="ChEBI" id="CHEBI:64075"/>
        <dbReference type="EC" id="5.1.99.6"/>
    </reaction>
</comment>
<feature type="binding site" evidence="10">
    <location>
        <position position="160"/>
    </location>
    <ligand>
        <name>K(+)</name>
        <dbReference type="ChEBI" id="CHEBI:29103"/>
    </ligand>
</feature>
<reference evidence="12" key="1">
    <citation type="submission" date="2023-08" db="EMBL/GenBank/DDBJ databases">
        <title>Black Yeasts Isolated from many extreme environments.</title>
        <authorList>
            <person name="Coleine C."/>
            <person name="Stajich J.E."/>
            <person name="Selbmann L."/>
        </authorList>
    </citation>
    <scope>NUCLEOTIDE SEQUENCE</scope>
    <source>
        <strain evidence="12">CCFEE 5810</strain>
    </source>
</reference>
<feature type="binding site" evidence="10">
    <location>
        <position position="124"/>
    </location>
    <ligand>
        <name>K(+)</name>
        <dbReference type="ChEBI" id="CHEBI:29103"/>
    </ligand>
</feature>
<comment type="cofactor">
    <cofactor evidence="10">
        <name>K(+)</name>
        <dbReference type="ChEBI" id="CHEBI:29103"/>
    </cofactor>
    <text evidence="10">Binds 1 potassium ion per subunit.</text>
</comment>
<sequence length="488" mass="54020">MAAMRTLGPKAAAALDEELMSTGAYSIDQLMELAGLSVSHAMYALSPPQKTPNVLVACGPGNNGGDGLVAARHLYHFGYKPTMYFPKQTKNELYQRLRTQLEHLKVPFTDDFVGAAKKTDYIIDAIFGFSFSGEVREPFPAVIKALAESKVPVLAVDAPSSWNIDEGPPKDGPGKDYNPDALLQMLIREPQNKNREIDFSTNGKAYVHQIRNAPVMVTPDLTKTVLSETCSSCTETCRYRITYNSTLFPFLRWALMAMECHVAIRAYLREQLRAHDEVGNTTFNRLLTLPVEIRQQIYHSILRRRAYITPFTRFDPIDLTITQICKTIRRETIPPVYGAAFFALDLRSEVNAKSAWRWLDGLVDEAIAAIRTLRLTTIVKCPCGRKCVLPVVAPVRRGHAIRQSGYTTQADAAMGVLKMAATISRACVDQPSGISVEQCGMCGDKPMKIAASIARCLDGIGLEDADVPIERQDLESVVGLMQSVSLWD</sequence>
<evidence type="ECO:0000256" key="4">
    <source>
        <dbReference type="ARBA" id="ARBA00022723"/>
    </source>
</evidence>
<dbReference type="Proteomes" id="UP001310594">
    <property type="component" value="Unassembled WGS sequence"/>
</dbReference>
<dbReference type="Gene3D" id="3.40.50.10260">
    <property type="entry name" value="YjeF N-terminal domain"/>
    <property type="match status" value="1"/>
</dbReference>
<name>A0AAN7W5Q8_9PEZI</name>
<dbReference type="InterPro" id="IPR036652">
    <property type="entry name" value="YjeF_N_dom_sf"/>
</dbReference>
<feature type="domain" description="YjeF N-terminal" evidence="11">
    <location>
        <begin position="12"/>
        <end position="218"/>
    </location>
</feature>
<dbReference type="Pfam" id="PF03853">
    <property type="entry name" value="YjeF_N"/>
    <property type="match status" value="1"/>
</dbReference>
<comment type="similarity">
    <text evidence="10">Belongs to the NnrE/AIBP family.</text>
</comment>
<keyword evidence="10" id="KW-0496">Mitochondrion</keyword>
<evidence type="ECO:0000256" key="9">
    <source>
        <dbReference type="ARBA" id="ARBA00023235"/>
    </source>
</evidence>
<evidence type="ECO:0000256" key="5">
    <source>
        <dbReference type="ARBA" id="ARBA00022741"/>
    </source>
</evidence>
<keyword evidence="10" id="KW-0963">Cytoplasm</keyword>
<evidence type="ECO:0000256" key="2">
    <source>
        <dbReference type="ARBA" id="ARBA00000909"/>
    </source>
</evidence>
<evidence type="ECO:0000256" key="1">
    <source>
        <dbReference type="ARBA" id="ARBA00000013"/>
    </source>
</evidence>
<dbReference type="HAMAP" id="MF_01966">
    <property type="entry name" value="NADHX_epimerase"/>
    <property type="match status" value="1"/>
</dbReference>
<evidence type="ECO:0000313" key="13">
    <source>
        <dbReference type="Proteomes" id="UP001310594"/>
    </source>
</evidence>
<keyword evidence="7 10" id="KW-0630">Potassium</keyword>
<evidence type="ECO:0000256" key="8">
    <source>
        <dbReference type="ARBA" id="ARBA00023027"/>
    </source>
</evidence>
<dbReference type="PROSITE" id="PS51385">
    <property type="entry name" value="YJEF_N"/>
    <property type="match status" value="1"/>
</dbReference>
<gene>
    <name evidence="12" type="ORF">LTR97_005862</name>
</gene>
<comment type="caution">
    <text evidence="12">The sequence shown here is derived from an EMBL/GenBank/DDBJ whole genome shotgun (WGS) entry which is preliminary data.</text>
</comment>
<dbReference type="EC" id="5.1.99.6" evidence="3 10"/>
<dbReference type="InterPro" id="IPR032976">
    <property type="entry name" value="YJEFN_prot_NAXE-like"/>
</dbReference>
<evidence type="ECO:0000256" key="10">
    <source>
        <dbReference type="HAMAP-Rule" id="MF_03159"/>
    </source>
</evidence>
<evidence type="ECO:0000259" key="11">
    <source>
        <dbReference type="PROSITE" id="PS51385"/>
    </source>
</evidence>
<accession>A0AAN7W5Q8</accession>
<evidence type="ECO:0000256" key="6">
    <source>
        <dbReference type="ARBA" id="ARBA00022857"/>
    </source>
</evidence>
<keyword evidence="5 10" id="KW-0547">Nucleotide-binding</keyword>
<feature type="binding site" evidence="10">
    <location>
        <position position="157"/>
    </location>
    <ligand>
        <name>(6S)-NADPHX</name>
        <dbReference type="ChEBI" id="CHEBI:64076"/>
    </ligand>
</feature>
<comment type="caution">
    <text evidence="10">Lacks conserved residue(s) required for the propagation of feature annotation.</text>
</comment>
<evidence type="ECO:0000256" key="7">
    <source>
        <dbReference type="ARBA" id="ARBA00022958"/>
    </source>
</evidence>
<feature type="binding site" evidence="10">
    <location>
        <position position="63"/>
    </location>
    <ligand>
        <name>K(+)</name>
        <dbReference type="ChEBI" id="CHEBI:29103"/>
    </ligand>
</feature>
<evidence type="ECO:0000256" key="3">
    <source>
        <dbReference type="ARBA" id="ARBA00012228"/>
    </source>
</evidence>
<dbReference type="SUPFAM" id="SSF64153">
    <property type="entry name" value="YjeF N-terminal domain-like"/>
    <property type="match status" value="1"/>
</dbReference>
<dbReference type="NCBIfam" id="TIGR00197">
    <property type="entry name" value="yjeF_nterm"/>
    <property type="match status" value="1"/>
</dbReference>